<feature type="compositionally biased region" description="Low complexity" evidence="2">
    <location>
        <begin position="623"/>
        <end position="639"/>
    </location>
</feature>
<gene>
    <name evidence="4" type="ORF">N0V93_005218</name>
</gene>
<proteinExistence type="predicted"/>
<feature type="region of interest" description="Disordered" evidence="2">
    <location>
        <begin position="602"/>
        <end position="651"/>
    </location>
</feature>
<organism evidence="4 5">
    <name type="scientific">Gnomoniopsis smithogilvyi</name>
    <dbReference type="NCBI Taxonomy" id="1191159"/>
    <lineage>
        <taxon>Eukaryota</taxon>
        <taxon>Fungi</taxon>
        <taxon>Dikarya</taxon>
        <taxon>Ascomycota</taxon>
        <taxon>Pezizomycotina</taxon>
        <taxon>Sordariomycetes</taxon>
        <taxon>Sordariomycetidae</taxon>
        <taxon>Diaporthales</taxon>
        <taxon>Gnomoniaceae</taxon>
        <taxon>Gnomoniopsis</taxon>
    </lineage>
</organism>
<dbReference type="PROSITE" id="PS50086">
    <property type="entry name" value="TBC_RABGAP"/>
    <property type="match status" value="1"/>
</dbReference>
<feature type="region of interest" description="Disordered" evidence="2">
    <location>
        <begin position="664"/>
        <end position="689"/>
    </location>
</feature>
<reference evidence="4" key="1">
    <citation type="submission" date="2022-10" db="EMBL/GenBank/DDBJ databases">
        <title>Tapping the CABI collections for fungal endophytes: first genome assemblies for Collariella, Neodidymelliopsis, Ascochyta clinopodiicola, Didymella pomorum, Didymosphaeria variabile, Neocosmospora piperis and Neocucurbitaria cava.</title>
        <authorList>
            <person name="Hill R."/>
        </authorList>
    </citation>
    <scope>NUCLEOTIDE SEQUENCE</scope>
    <source>
        <strain evidence="4">IMI 355082</strain>
    </source>
</reference>
<evidence type="ECO:0000313" key="4">
    <source>
        <dbReference type="EMBL" id="KAJ4391599.1"/>
    </source>
</evidence>
<evidence type="ECO:0000256" key="1">
    <source>
        <dbReference type="ARBA" id="ARBA00022468"/>
    </source>
</evidence>
<dbReference type="FunFam" id="1.10.472.80:FF:000038">
    <property type="entry name" value="TBC1 domain family member 5"/>
    <property type="match status" value="1"/>
</dbReference>
<comment type="caution">
    <text evidence="4">The sequence shown here is derived from an EMBL/GenBank/DDBJ whole genome shotgun (WGS) entry which is preliminary data.</text>
</comment>
<keyword evidence="5" id="KW-1185">Reference proteome</keyword>
<dbReference type="AlphaFoldDB" id="A0A9W8YSX1"/>
<dbReference type="Pfam" id="PF00566">
    <property type="entry name" value="RabGAP-TBC"/>
    <property type="match status" value="1"/>
</dbReference>
<dbReference type="Gene3D" id="1.10.8.270">
    <property type="entry name" value="putative rabgap domain of human tbc1 domain family member 14 like domains"/>
    <property type="match status" value="1"/>
</dbReference>
<dbReference type="Gene3D" id="1.10.472.80">
    <property type="entry name" value="Ypt/Rab-GAP domain of gyp1p, domain 3"/>
    <property type="match status" value="1"/>
</dbReference>
<dbReference type="FunFam" id="1.10.8.270:FF:000031">
    <property type="entry name" value="TBC1 domain family member 5"/>
    <property type="match status" value="1"/>
</dbReference>
<dbReference type="OrthoDB" id="27140at2759"/>
<dbReference type="Proteomes" id="UP001140453">
    <property type="component" value="Unassembled WGS sequence"/>
</dbReference>
<dbReference type="SUPFAM" id="SSF47923">
    <property type="entry name" value="Ypt/Rab-GAP domain of gyp1p"/>
    <property type="match status" value="2"/>
</dbReference>
<keyword evidence="1" id="KW-0343">GTPase activation</keyword>
<dbReference type="InterPro" id="IPR035969">
    <property type="entry name" value="Rab-GAP_TBC_sf"/>
</dbReference>
<dbReference type="EMBL" id="JAPEVB010000003">
    <property type="protein sequence ID" value="KAJ4391599.1"/>
    <property type="molecule type" value="Genomic_DNA"/>
</dbReference>
<accession>A0A9W8YSX1</accession>
<dbReference type="InterPro" id="IPR000195">
    <property type="entry name" value="Rab-GAP-TBC_dom"/>
</dbReference>
<sequence length="748" mass="82289">MRTLDESKTRWEETLKQSTSFPDLQRAVKFNGPSSPCVAGCRSVCWKAFLLFKDANAVNWSHVLLENRDTYGALREHYLKYIKHPELLTELSLDPLADDPDSPWTASRQDELIRTEILQDVQRLPDEPFYHQETTQAMILDILFIWVKLNPDQGGYRQGMHELLAPLLYVVDQDAIDRKSTDADGANHMMVEMLDSYYIEHDAFALFSKLMEQAKPFYEISVDASGPLSSEQSAIVEKSKQIHEIALMRVDPELANHLKAIEVLPQIFLIRWIRLLFGREFPFEQLLILWDTIFAYDPTLELIDLVCVSMLIRIRWTLLESDYSSALQLLLKYPAPEPPHGPHTFVDDALYLKDHYNTPGGSSIIMKYTGRMPNPVSEPRPATPESKFPGLSLRSRAQGARSPLTSPARFISQRGGVEALFQGAAKNVIERGEKLGINQAVRDAMGEIRRNMQDLRVSSRGTTPITSRHDIFTNGLLASPGARGDESQTVAALERRNKQLALLLGEAISGLQMLAGANLEGDPAKNLETVEMAAAKAQFVKIYLEDSSLDLNLDLPTPSEAVAGPQVVIDDEIPPALIPPSINEGASSSLMIAEDEIMTDPEAAGEGASTPKVHASTPSMEGLVSSSPLSPSSKAPESLTPHRPTAIPTRSTLAQSSFTRMLDAPDLSPQTASVPGSATSSTHRSTKRPSNAFLFGEVVGVEDPGVVASAQGAKPFTSEDIFGLEPLRRPSRVKGKYEDLFGGALGEG</sequence>
<protein>
    <recommendedName>
        <fullName evidence="3">Rab-GAP TBC domain-containing protein</fullName>
    </recommendedName>
</protein>
<evidence type="ECO:0000313" key="5">
    <source>
        <dbReference type="Proteomes" id="UP001140453"/>
    </source>
</evidence>
<dbReference type="PANTHER" id="PTHR22957">
    <property type="entry name" value="TBC1 DOMAIN FAMILY MEMBER GTPASE-ACTIVATING PROTEIN"/>
    <property type="match status" value="1"/>
</dbReference>
<name>A0A9W8YSX1_9PEZI</name>
<dbReference type="GO" id="GO:0005096">
    <property type="term" value="F:GTPase activator activity"/>
    <property type="evidence" value="ECO:0007669"/>
    <property type="project" value="UniProtKB-KW"/>
</dbReference>
<feature type="compositionally biased region" description="Polar residues" evidence="2">
    <location>
        <begin position="668"/>
        <end position="683"/>
    </location>
</feature>
<dbReference type="SMART" id="SM00164">
    <property type="entry name" value="TBC"/>
    <property type="match status" value="1"/>
</dbReference>
<feature type="domain" description="Rab-GAP TBC" evidence="3">
    <location>
        <begin position="36"/>
        <end position="297"/>
    </location>
</feature>
<evidence type="ECO:0000256" key="2">
    <source>
        <dbReference type="SAM" id="MobiDB-lite"/>
    </source>
</evidence>
<evidence type="ECO:0000259" key="3">
    <source>
        <dbReference type="PROSITE" id="PS50086"/>
    </source>
</evidence>
<dbReference type="PANTHER" id="PTHR22957:SF337">
    <property type="entry name" value="TBC1 DOMAIN FAMILY MEMBER 5"/>
    <property type="match status" value="1"/>
</dbReference>